<dbReference type="CDD" id="cd18186">
    <property type="entry name" value="BTB_POZ_ZBTB_KLHL-like"/>
    <property type="match status" value="1"/>
</dbReference>
<reference evidence="2 3" key="1">
    <citation type="submission" date="2016-07" db="EMBL/GenBank/DDBJ databases">
        <title>Pervasive Adenine N6-methylation of Active Genes in Fungi.</title>
        <authorList>
            <consortium name="DOE Joint Genome Institute"/>
            <person name="Mondo S.J."/>
            <person name="Dannebaum R.O."/>
            <person name="Kuo R.C."/>
            <person name="Labutti K."/>
            <person name="Haridas S."/>
            <person name="Kuo A."/>
            <person name="Salamov A."/>
            <person name="Ahrendt S.R."/>
            <person name="Lipzen A."/>
            <person name="Sullivan W."/>
            <person name="Andreopoulos W.B."/>
            <person name="Clum A."/>
            <person name="Lindquist E."/>
            <person name="Daum C."/>
            <person name="Ramamoorthy G.K."/>
            <person name="Gryganskyi A."/>
            <person name="Culley D."/>
            <person name="Magnuson J.K."/>
            <person name="James T.Y."/>
            <person name="O'Malley M.A."/>
            <person name="Stajich J.E."/>
            <person name="Spatafora J.W."/>
            <person name="Visel A."/>
            <person name="Grigoriev I.V."/>
        </authorList>
    </citation>
    <scope>NUCLEOTIDE SEQUENCE [LARGE SCALE GENOMIC DNA]</scope>
    <source>
        <strain evidence="2 3">CBS 129021</strain>
    </source>
</reference>
<dbReference type="Pfam" id="PF00651">
    <property type="entry name" value="BTB"/>
    <property type="match status" value="1"/>
</dbReference>
<evidence type="ECO:0000259" key="1">
    <source>
        <dbReference type="PROSITE" id="PS50097"/>
    </source>
</evidence>
<feature type="domain" description="BTB" evidence="1">
    <location>
        <begin position="18"/>
        <end position="78"/>
    </location>
</feature>
<dbReference type="EMBL" id="MCFJ01000002">
    <property type="protein sequence ID" value="ORY69889.1"/>
    <property type="molecule type" value="Genomic_DNA"/>
</dbReference>
<dbReference type="InParanoid" id="A0A1Y2EE91"/>
<dbReference type="GeneID" id="63779552"/>
<dbReference type="PROSITE" id="PS50097">
    <property type="entry name" value="BTB"/>
    <property type="match status" value="1"/>
</dbReference>
<dbReference type="RefSeq" id="XP_040719839.1">
    <property type="nucleotide sequence ID" value="XM_040863340.1"/>
</dbReference>
<evidence type="ECO:0000313" key="3">
    <source>
        <dbReference type="Proteomes" id="UP000193689"/>
    </source>
</evidence>
<name>A0A1Y2EE91_9PEZI</name>
<comment type="caution">
    <text evidence="2">The sequence shown here is derived from an EMBL/GenBank/DDBJ whole genome shotgun (WGS) entry which is preliminary data.</text>
</comment>
<dbReference type="InterPro" id="IPR000210">
    <property type="entry name" value="BTB/POZ_dom"/>
</dbReference>
<dbReference type="PANTHER" id="PTHR24413">
    <property type="entry name" value="SPECKLE-TYPE POZ PROTEIN"/>
    <property type="match status" value="1"/>
</dbReference>
<accession>A0A1Y2EE91</accession>
<dbReference type="InterPro" id="IPR011333">
    <property type="entry name" value="SKP1/BTB/POZ_sf"/>
</dbReference>
<dbReference type="AlphaFoldDB" id="A0A1Y2EE91"/>
<evidence type="ECO:0000313" key="2">
    <source>
        <dbReference type="EMBL" id="ORY69889.1"/>
    </source>
</evidence>
<dbReference type="Gene3D" id="3.30.710.10">
    <property type="entry name" value="Potassium Channel Kv1.1, Chain A"/>
    <property type="match status" value="1"/>
</dbReference>
<proteinExistence type="predicted"/>
<sequence>MSGRIDQDQKLFETGNFADFIVKCDGREWKLHKAILTSRSEWFRRAICGDFKEARENELVLEEKDPDSVHAMLLWVYTKTCQSFDPSIFANEDLLYGAYAELYKTADFFLQADLKKEVRGLLAAHLMSRAVQMAKLYCKNPPHAGHEVFLSDDVLRGLKLGLEVAYSYDFPELHAVFRQIVEMTSFWVLEDAKFVEILDEVPLFAVDIIKLIPRSSHFLHVPVAVRQGRAMNAQNQPRARVDDNGLAAGGWLGKFGRGVKRACRGFVEVMAEEESV</sequence>
<dbReference type="Proteomes" id="UP000193689">
    <property type="component" value="Unassembled WGS sequence"/>
</dbReference>
<organism evidence="2 3">
    <name type="scientific">Pseudomassariella vexata</name>
    <dbReference type="NCBI Taxonomy" id="1141098"/>
    <lineage>
        <taxon>Eukaryota</taxon>
        <taxon>Fungi</taxon>
        <taxon>Dikarya</taxon>
        <taxon>Ascomycota</taxon>
        <taxon>Pezizomycotina</taxon>
        <taxon>Sordariomycetes</taxon>
        <taxon>Xylariomycetidae</taxon>
        <taxon>Amphisphaeriales</taxon>
        <taxon>Pseudomassariaceae</taxon>
        <taxon>Pseudomassariella</taxon>
    </lineage>
</organism>
<keyword evidence="3" id="KW-1185">Reference proteome</keyword>
<dbReference type="OrthoDB" id="6359816at2759"/>
<protein>
    <recommendedName>
        <fullName evidence="1">BTB domain-containing protein</fullName>
    </recommendedName>
</protein>
<gene>
    <name evidence="2" type="ORF">BCR38DRAFT_481049</name>
</gene>
<dbReference type="STRING" id="1141098.A0A1Y2EE91"/>
<dbReference type="SMART" id="SM00225">
    <property type="entry name" value="BTB"/>
    <property type="match status" value="1"/>
</dbReference>
<dbReference type="SUPFAM" id="SSF54695">
    <property type="entry name" value="POZ domain"/>
    <property type="match status" value="1"/>
</dbReference>